<evidence type="ECO:0000313" key="2">
    <source>
        <dbReference type="EMBL" id="OGI90393.1"/>
    </source>
</evidence>
<accession>A0A1F6X8P6</accession>
<protein>
    <recommendedName>
        <fullName evidence="4">RiboL-PSP-HEPN domain-containing protein</fullName>
    </recommendedName>
</protein>
<evidence type="ECO:0000256" key="1">
    <source>
        <dbReference type="SAM" id="Phobius"/>
    </source>
</evidence>
<proteinExistence type="predicted"/>
<reference evidence="2 3" key="1">
    <citation type="journal article" date="2016" name="Nat. Commun.">
        <title>Thousands of microbial genomes shed light on interconnected biogeochemical processes in an aquifer system.</title>
        <authorList>
            <person name="Anantharaman K."/>
            <person name="Brown C.T."/>
            <person name="Hug L.A."/>
            <person name="Sharon I."/>
            <person name="Castelle C.J."/>
            <person name="Probst A.J."/>
            <person name="Thomas B.C."/>
            <person name="Singh A."/>
            <person name="Wilkins M.J."/>
            <person name="Karaoz U."/>
            <person name="Brodie E.L."/>
            <person name="Williams K.H."/>
            <person name="Hubbard S.S."/>
            <person name="Banfield J.F."/>
        </authorList>
    </citation>
    <scope>NUCLEOTIDE SEQUENCE [LARGE SCALE GENOMIC DNA]</scope>
</reference>
<evidence type="ECO:0000313" key="3">
    <source>
        <dbReference type="Proteomes" id="UP000176814"/>
    </source>
</evidence>
<keyword evidence="1" id="KW-1133">Transmembrane helix</keyword>
<keyword evidence="1" id="KW-0472">Membrane</keyword>
<sequence length="157" mass="18637">MEDKSKDSRTLFSILIGRNQHILTIVIIGHLLVEYLIDKIIIAKFEKTNQILKKRFSEKIDLLYPNWLPQSLYKNIKLLNKARNELAHSLGVDHHEFIIYMHHCDVKTLKIPSKKNKEKFYFRELINTILFDLVNDSFYSLNIPNELDLNTLFHSKK</sequence>
<organism evidence="2 3">
    <name type="scientific">Candidatus Nomurabacteria bacterium RIFCSPLOWO2_01_FULL_40_15</name>
    <dbReference type="NCBI Taxonomy" id="1801772"/>
    <lineage>
        <taxon>Bacteria</taxon>
        <taxon>Candidatus Nomuraibacteriota</taxon>
    </lineage>
</organism>
<dbReference type="EMBL" id="MFUW01000013">
    <property type="protein sequence ID" value="OGI90393.1"/>
    <property type="molecule type" value="Genomic_DNA"/>
</dbReference>
<dbReference type="Proteomes" id="UP000176814">
    <property type="component" value="Unassembled WGS sequence"/>
</dbReference>
<gene>
    <name evidence="2" type="ORF">A2911_00160</name>
</gene>
<dbReference type="AlphaFoldDB" id="A0A1F6X8P6"/>
<evidence type="ECO:0008006" key="4">
    <source>
        <dbReference type="Google" id="ProtNLM"/>
    </source>
</evidence>
<keyword evidence="1" id="KW-0812">Transmembrane</keyword>
<feature type="transmembrane region" description="Helical" evidence="1">
    <location>
        <begin position="20"/>
        <end position="37"/>
    </location>
</feature>
<name>A0A1F6X8P6_9BACT</name>
<comment type="caution">
    <text evidence="2">The sequence shown here is derived from an EMBL/GenBank/DDBJ whole genome shotgun (WGS) entry which is preliminary data.</text>
</comment>